<dbReference type="Pfam" id="PF08659">
    <property type="entry name" value="KR"/>
    <property type="match status" value="1"/>
</dbReference>
<feature type="active site" description="Proton donor; for dehydratase activity" evidence="4">
    <location>
        <position position="2047"/>
    </location>
</feature>
<dbReference type="InterPro" id="IPR013968">
    <property type="entry name" value="PKS_KR"/>
</dbReference>
<protein>
    <submittedName>
        <fullName evidence="8">Phthioceranic/hydroxyphthioceranic acid synthase</fullName>
    </submittedName>
</protein>
<dbReference type="GO" id="GO:0006633">
    <property type="term" value="P:fatty acid biosynthetic process"/>
    <property type="evidence" value="ECO:0007669"/>
    <property type="project" value="InterPro"/>
</dbReference>
<dbReference type="Pfam" id="PF21089">
    <property type="entry name" value="PKS_DH_N"/>
    <property type="match status" value="1"/>
</dbReference>
<feature type="transmembrane region" description="Helical" evidence="5">
    <location>
        <begin position="809"/>
        <end position="828"/>
    </location>
</feature>
<dbReference type="SUPFAM" id="SSF50129">
    <property type="entry name" value="GroES-like"/>
    <property type="match status" value="1"/>
</dbReference>
<evidence type="ECO:0000256" key="4">
    <source>
        <dbReference type="PROSITE-ProRule" id="PRU01363"/>
    </source>
</evidence>
<dbReference type="InterPro" id="IPR014030">
    <property type="entry name" value="Ketoacyl_synth_N"/>
</dbReference>
<evidence type="ECO:0000256" key="1">
    <source>
        <dbReference type="ARBA" id="ARBA00022450"/>
    </source>
</evidence>
<dbReference type="InterPro" id="IPR016036">
    <property type="entry name" value="Malonyl_transacylase_ACP-bd"/>
</dbReference>
<dbReference type="Gene3D" id="3.40.50.720">
    <property type="entry name" value="NAD(P)-binding Rossmann-like Domain"/>
    <property type="match status" value="3"/>
</dbReference>
<dbReference type="SUPFAM" id="SSF82866">
    <property type="entry name" value="Multidrug efflux transporter AcrB transmembrane domain"/>
    <property type="match status" value="1"/>
</dbReference>
<evidence type="ECO:0000313" key="9">
    <source>
        <dbReference type="Proteomes" id="UP001249851"/>
    </source>
</evidence>
<dbReference type="InterPro" id="IPR018201">
    <property type="entry name" value="Ketoacyl_synth_AS"/>
</dbReference>
<dbReference type="Gene3D" id="3.90.180.10">
    <property type="entry name" value="Medium-chain alcohol dehydrogenases, catalytic domain"/>
    <property type="match status" value="1"/>
</dbReference>
<dbReference type="SMART" id="SM00826">
    <property type="entry name" value="PKS_DH"/>
    <property type="match status" value="1"/>
</dbReference>
<feature type="transmembrane region" description="Helical" evidence="5">
    <location>
        <begin position="64"/>
        <end position="85"/>
    </location>
</feature>
<dbReference type="InterPro" id="IPR016039">
    <property type="entry name" value="Thiolase-like"/>
</dbReference>
<dbReference type="InterPro" id="IPR049900">
    <property type="entry name" value="PKS_mFAS_DH"/>
</dbReference>
<dbReference type="InterPro" id="IPR014031">
    <property type="entry name" value="Ketoacyl_synth_C"/>
</dbReference>
<dbReference type="Pfam" id="PF22621">
    <property type="entry name" value="CurL-like_PKS_C"/>
    <property type="match status" value="1"/>
</dbReference>
<evidence type="ECO:0000259" key="7">
    <source>
        <dbReference type="PROSITE" id="PS52019"/>
    </source>
</evidence>
<dbReference type="SMART" id="SM00827">
    <property type="entry name" value="PKS_AT"/>
    <property type="match status" value="1"/>
</dbReference>
<dbReference type="SUPFAM" id="SSF53901">
    <property type="entry name" value="Thiolase-like"/>
    <property type="match status" value="1"/>
</dbReference>
<dbReference type="InterPro" id="IPR001227">
    <property type="entry name" value="Ac_transferase_dom_sf"/>
</dbReference>
<dbReference type="GO" id="GO:0004315">
    <property type="term" value="F:3-oxoacyl-[acyl-carrier-protein] synthase activity"/>
    <property type="evidence" value="ECO:0007669"/>
    <property type="project" value="InterPro"/>
</dbReference>
<dbReference type="InterPro" id="IPR020807">
    <property type="entry name" value="PKS_DH"/>
</dbReference>
<keyword evidence="2" id="KW-0597">Phosphoprotein</keyword>
<evidence type="ECO:0000256" key="2">
    <source>
        <dbReference type="ARBA" id="ARBA00022553"/>
    </source>
</evidence>
<feature type="transmembrane region" description="Helical" evidence="5">
    <location>
        <begin position="301"/>
        <end position="321"/>
    </location>
</feature>
<dbReference type="InterPro" id="IPR050091">
    <property type="entry name" value="PKS_NRPS_Biosynth_Enz"/>
</dbReference>
<organism evidence="8 9">
    <name type="scientific">Acropora cervicornis</name>
    <name type="common">Staghorn coral</name>
    <dbReference type="NCBI Taxonomy" id="6130"/>
    <lineage>
        <taxon>Eukaryota</taxon>
        <taxon>Metazoa</taxon>
        <taxon>Cnidaria</taxon>
        <taxon>Anthozoa</taxon>
        <taxon>Hexacorallia</taxon>
        <taxon>Scleractinia</taxon>
        <taxon>Astrocoeniina</taxon>
        <taxon>Acroporidae</taxon>
        <taxon>Acropora</taxon>
    </lineage>
</organism>
<evidence type="ECO:0000313" key="8">
    <source>
        <dbReference type="EMBL" id="KAK2558037.1"/>
    </source>
</evidence>
<feature type="transmembrane region" description="Helical" evidence="5">
    <location>
        <begin position="400"/>
        <end position="420"/>
    </location>
</feature>
<feature type="transmembrane region" description="Helical" evidence="5">
    <location>
        <begin position="432"/>
        <end position="454"/>
    </location>
</feature>
<dbReference type="InterPro" id="IPR020843">
    <property type="entry name" value="ER"/>
</dbReference>
<dbReference type="Pfam" id="PF02801">
    <property type="entry name" value="Ketoacyl-synt_C"/>
    <property type="match status" value="1"/>
</dbReference>
<dbReference type="InterPro" id="IPR042104">
    <property type="entry name" value="PKS_dehydratase_sf"/>
</dbReference>
<dbReference type="PROSITE" id="PS52019">
    <property type="entry name" value="PKS_MFAS_DH"/>
    <property type="match status" value="1"/>
</dbReference>
<feature type="transmembrane region" description="Helical" evidence="5">
    <location>
        <begin position="720"/>
        <end position="746"/>
    </location>
</feature>
<dbReference type="InterPro" id="IPR049551">
    <property type="entry name" value="PKS_DH_C"/>
</dbReference>
<dbReference type="Proteomes" id="UP001249851">
    <property type="component" value="Unassembled WGS sequence"/>
</dbReference>
<dbReference type="SUPFAM" id="SSF55048">
    <property type="entry name" value="Probable ACP-binding domain of malonyl-CoA ACP transacylase"/>
    <property type="match status" value="1"/>
</dbReference>
<feature type="transmembrane region" description="Helical" evidence="5">
    <location>
        <begin position="835"/>
        <end position="862"/>
    </location>
</feature>
<evidence type="ECO:0000259" key="6">
    <source>
        <dbReference type="PROSITE" id="PS52004"/>
    </source>
</evidence>
<proteinExistence type="predicted"/>
<feature type="region of interest" description="C-terminal hotdog fold" evidence="4">
    <location>
        <begin position="1982"/>
        <end position="2129"/>
    </location>
</feature>
<keyword evidence="3" id="KW-0808">Transferase</keyword>
<dbReference type="GO" id="GO:0004312">
    <property type="term" value="F:fatty acid synthase activity"/>
    <property type="evidence" value="ECO:0007669"/>
    <property type="project" value="TreeGrafter"/>
</dbReference>
<dbReference type="PROSITE" id="PS00606">
    <property type="entry name" value="KS3_1"/>
    <property type="match status" value="1"/>
</dbReference>
<dbReference type="InterPro" id="IPR020841">
    <property type="entry name" value="PKS_Beta-ketoAc_synthase_dom"/>
</dbReference>
<dbReference type="EMBL" id="JARQWQ010000046">
    <property type="protein sequence ID" value="KAK2558037.1"/>
    <property type="molecule type" value="Genomic_DNA"/>
</dbReference>
<keyword evidence="5" id="KW-0812">Transmembrane</keyword>
<keyword evidence="9" id="KW-1185">Reference proteome</keyword>
<dbReference type="InterPro" id="IPR016035">
    <property type="entry name" value="Acyl_Trfase/lysoPLipase"/>
</dbReference>
<dbReference type="SMART" id="SM00825">
    <property type="entry name" value="PKS_KS"/>
    <property type="match status" value="1"/>
</dbReference>
<dbReference type="InterPro" id="IPR036291">
    <property type="entry name" value="NAD(P)-bd_dom_sf"/>
</dbReference>
<evidence type="ECO:0000256" key="5">
    <source>
        <dbReference type="SAM" id="Phobius"/>
    </source>
</evidence>
<dbReference type="GO" id="GO:0016491">
    <property type="term" value="F:oxidoreductase activity"/>
    <property type="evidence" value="ECO:0007669"/>
    <property type="project" value="InterPro"/>
</dbReference>
<sequence>METLETRDNCEEPPLPRSYSALTTRSRSRLICGDLTSGRLISYLILLAYEKAFQKLGFAITRRWVLVLLIWLTFTFAGCLGFLAFNAAQLSSNLFIQHDSQSRQDLIDASKAFPLLEARREQIILSPKGSQNVLSEDCLKEALSVHQTVVSISHYKELCFRDFPTNKTSKDRPCVINNPLEFAGANFEYLTNLSSILAHERITSKLTLSTGQTFNSSFHEMFSNFQIVYATHPPTSRADAILFTYFIRNSANDDNREIFLFEKQFENKVSALNQRLKFSSISFRTGLATTEAIQSILTPKLMPLCLSAVTIVSLIVIPLLFGSDSVALVETFLLLLSSLVLPLICAAGLFSMAHVPLYPIAYFIPFLLLGKVSADVVVILREWRRLNYIRSVENRVGSYVARWGILQIFSAFCGAVLFSIPINSSFKIISRFYLTILLGYALVSTASFITMAILMSSEERLFKCLTILSARSCNKPLFLSKCRFLRGPRMKLMTKLKFACKKAVDMLTSRSGRVISVAFLTFIVTVFALLALLPGSVVSTTTNLYRQDHNFNLFNEAHRKFLGKSSDVSIVFLDDINYSQRTTQNQLLNICKTLGKASNSQADSVCWIAEILQWTRHENVSCSNSEFLPCLTRFLKKPAYAPLQQDIRFEGKKIFATRFHVRMLWNHSFESDRKSLEKLRKDLSVHAPFKVASVSHKFSELDDLLSLEEEVLFVVKAASVVVFVLCLLSSTSFIICTYLTSTFLFLVMETAGIMKAWDISLNHITSITLYCTLFLAFNSSHLMAHSFVYSEEVTIRKRMTTAMRSVSCSVLLAAFLETCGSVSLGFIYPELQTVFFRVVPSVLSLGVIHAIVILPPVIITVFEIIDKFDSLNENKLLHSVVEKKKQEIKLKPLGGNASQVNIQRNDVSIVGMGCRFPGANSKDLFWDMLEQGKCSIGSFPRNRAEEHKTFLQHYHSKRFVRGRLCAVNGSYLEEIRTFDNQFFDISSQEARGMDPQQRLLLEVVYEAIEDAGVTLEDLQKCRTGVFVGAMNFDYGSLVSHSSNFNNIDQFTSTGLTGSILANRVSFCFNFTGPSIAVDTACSSSLTALKLAFDSLQNGQCEIAIVCAPNIILDHSTQIISSMAGLLAPDGRCKSFDASGDGYGRGEGVAAVILKQSHAALSDRDDEYCHIIACGMNSDGQNAIPMTAPSSKMQAELSKMVLERAGVSAEDITYIEAHGTGTAIGDEIEVTSIAETYCRGTTSLTRELRIGSVKSNLNHTEATSGLAGLIKVALMIKKRRMVPTVNVQTLNPKLKLRERGLAVQQITEIWNVENGKPRIAAVNSFGYGGSNVHTILQEVPSKETTEGSQSECLNHVLTLSARSQEVLKEMAKLYSKWLCERAPEMDGPFLPNLCYSLNQRRSHFQHRLALVFGAISEASQALQEYASDSMGWDKCVCYGEKKSSDVRIVFLFGGQGSQWYAMGRQLITREPVFRKAILTVSNLVRDLGGSLSLMEELLVQEDKSRISENSISQPATFAVQYATAQLLFSWNIFPSAVIGHSLGEIAAACVADIITVKEAVHIVLTRSTLQDQCPANGSMAALGMSEKEAQELIEDLRLDATLSIAAVNDRESVTVSGDSQSVEALGRHLAMHSRDTFWRVLGTRKAFHSLHMDQIKKPFLKVMKRVKIKPQLSKIPMYSTVDGEIVSAVQLNEDYWWRNIRSPVLFQQAMKNLLKDGYKLIAEISSQPILAHNITQIAKQENLRFEHMPIVLTTLPRKRVPVDEQHKTFLLNTVCRLFTLGFPIDWTCVQGNPFAKFIRLPNYPWMKSGFWFRDHQPASIISPLSIADSNENETHPYLETMKMTDVYSGLWCWECDIDLHHFPHLKDHAIVQGGVVMPAAAYLEMALAMAKNYFVDVEGLQLKDVKLFRLLTLPETQVRRLRLRIQKGSSIQEAKFDITSVHDGVSEISLSSGRVSIDLLGKQGELEYGALTGVGAFVQEKITEMTRMSMDSFREVRKKYGFNHGPTFSIIKEAWMRDNEGMALIDISDSNEILSEIGRYVIHPSILDACLQSCLIPGRRSAAQAKLAVPVSFQTITLSGAAVSNQLYCHVTEYENALGKFDIILMSPSGNVVMTMHEIRADDPTSSLQELPFDEIAYEVEWKEDILPRKVEISPKMTCIVLSDSSNFSRCLVSKLEKYDINVTTLQLPNACFFDGDAENLVREVLLSHKECPTIVNLWPLEVSLVRDEYEFIEQIQGLAFCSSAFLLKLLSEKHEIRSRLFLVTERTQMMHVYDKGLRKAASIPWSSTVWGLKRSAILEEATVRVIMVDLSNKDDQREVESLVNEILCDNIEDELIFQGSKRFINRILKSRKHQWSLKRTTEKDCSLYLSTIPSTRILCLREQGFSLPQPTQVTIDASYCWSLSKSLSALTKSDGCVFVSGKVAHVSENSVNGFKTGDQVCGVIPSGRVARFVTINEKNVFLKPSNLTLEHASCIPACLAIASYAIETAASGKENQKLLILQANSHPGPAAVALAKAMGHRITCTIPNTCKHHSANFLIKLGACDVRRQSLQKDDSEDQFDAIILFSSPLPNSFKKSVRSLKKGGRIIILSSQLDGDVVFSSNKHVEYVRTDVSDILHSSSTFEKLALQSLDILERKGGLVELLDISLESADLLSSIRAVNNLKDRATYARNEANQPSDMSLSIQSLATLGKGGALQDISVLPQGLDDCGLRENRTYLVAGGTRGFGLEVACWMAENGAKTIVLISRSKPSDVTLLRLREIEKKTGTKTHIFQVDISNEKKMTAFKVEQLQSLPSVAGIVHTAMILRDQSLKDLSFEGFSDVLDPKVKGNTS</sequence>
<reference evidence="8" key="1">
    <citation type="journal article" date="2023" name="G3 (Bethesda)">
        <title>Whole genome assembly and annotation of the endangered Caribbean coral Acropora cervicornis.</title>
        <authorList>
            <person name="Selwyn J.D."/>
            <person name="Vollmer S.V."/>
        </authorList>
    </citation>
    <scope>NUCLEOTIDE SEQUENCE</scope>
    <source>
        <strain evidence="8">K2</strain>
    </source>
</reference>
<dbReference type="Gene3D" id="3.30.70.3290">
    <property type="match status" value="1"/>
</dbReference>
<feature type="transmembrane region" description="Helical" evidence="5">
    <location>
        <begin position="360"/>
        <end position="380"/>
    </location>
</feature>
<feature type="active site" description="Proton acceptor; for dehydratase activity" evidence="4">
    <location>
        <position position="1867"/>
    </location>
</feature>
<dbReference type="SUPFAM" id="SSF51735">
    <property type="entry name" value="NAD(P)-binding Rossmann-fold domains"/>
    <property type="match status" value="3"/>
</dbReference>
<dbReference type="InterPro" id="IPR049552">
    <property type="entry name" value="PKS_DH_N"/>
</dbReference>
<feature type="region of interest" description="N-terminal hotdog fold" evidence="4">
    <location>
        <begin position="1834"/>
        <end position="1961"/>
    </location>
</feature>
<keyword evidence="5" id="KW-1133">Transmembrane helix</keyword>
<keyword evidence="1" id="KW-0596">Phosphopantetheine</keyword>
<dbReference type="PROSITE" id="PS52004">
    <property type="entry name" value="KS3_2"/>
    <property type="match status" value="1"/>
</dbReference>
<evidence type="ECO:0000256" key="3">
    <source>
        <dbReference type="ARBA" id="ARBA00022679"/>
    </source>
</evidence>
<feature type="domain" description="Ketosynthase family 3 (KS3)" evidence="6">
    <location>
        <begin position="904"/>
        <end position="1337"/>
    </location>
</feature>
<feature type="domain" description="PKS/mFAS DH" evidence="7">
    <location>
        <begin position="1834"/>
        <end position="2129"/>
    </location>
</feature>
<dbReference type="Pfam" id="PF14765">
    <property type="entry name" value="PS-DH"/>
    <property type="match status" value="1"/>
</dbReference>
<dbReference type="Pfam" id="PF00109">
    <property type="entry name" value="ketoacyl-synt"/>
    <property type="match status" value="1"/>
</dbReference>
<feature type="transmembrane region" description="Helical" evidence="5">
    <location>
        <begin position="514"/>
        <end position="533"/>
    </location>
</feature>
<dbReference type="PANTHER" id="PTHR43775:SF37">
    <property type="entry name" value="SI:DKEY-61P9.11"/>
    <property type="match status" value="1"/>
</dbReference>
<dbReference type="Pfam" id="PF00698">
    <property type="entry name" value="Acyl_transf_1"/>
    <property type="match status" value="1"/>
</dbReference>
<reference evidence="8" key="2">
    <citation type="journal article" date="2023" name="Science">
        <title>Genomic signatures of disease resistance in endangered staghorn corals.</title>
        <authorList>
            <person name="Vollmer S.V."/>
            <person name="Selwyn J.D."/>
            <person name="Despard B.A."/>
            <person name="Roesel C.L."/>
        </authorList>
    </citation>
    <scope>NUCLEOTIDE SEQUENCE</scope>
    <source>
        <strain evidence="8">K2</strain>
    </source>
</reference>
<dbReference type="CDD" id="cd00833">
    <property type="entry name" value="PKS"/>
    <property type="match status" value="1"/>
</dbReference>
<dbReference type="SMART" id="SM00829">
    <property type="entry name" value="PKS_ER"/>
    <property type="match status" value="1"/>
</dbReference>
<dbReference type="InterPro" id="IPR011032">
    <property type="entry name" value="GroES-like_sf"/>
</dbReference>
<feature type="transmembrane region" description="Helical" evidence="5">
    <location>
        <begin position="333"/>
        <end position="354"/>
    </location>
</feature>
<keyword evidence="5" id="KW-0472">Membrane</keyword>
<gene>
    <name evidence="8" type="ORF">P5673_019605</name>
</gene>
<dbReference type="Gene3D" id="3.40.47.10">
    <property type="match status" value="1"/>
</dbReference>
<dbReference type="Gene3D" id="3.10.129.110">
    <property type="entry name" value="Polyketide synthase dehydratase"/>
    <property type="match status" value="1"/>
</dbReference>
<dbReference type="InterPro" id="IPR014043">
    <property type="entry name" value="Acyl_transferase_dom"/>
</dbReference>
<name>A0AAD9QB33_ACRCE</name>
<comment type="caution">
    <text evidence="8">The sequence shown here is derived from an EMBL/GenBank/DDBJ whole genome shotgun (WGS) entry which is preliminary data.</text>
</comment>
<dbReference type="PANTHER" id="PTHR43775">
    <property type="entry name" value="FATTY ACID SYNTHASE"/>
    <property type="match status" value="1"/>
</dbReference>
<accession>A0AAD9QB33</accession>
<dbReference type="SUPFAM" id="SSF52151">
    <property type="entry name" value="FabD/lysophospholipase-like"/>
    <property type="match status" value="1"/>
</dbReference>
<dbReference type="Gene3D" id="3.40.366.10">
    <property type="entry name" value="Malonyl-Coenzyme A Acyl Carrier Protein, domain 2"/>
    <property type="match status" value="1"/>
</dbReference>